<keyword evidence="4 6" id="KW-1015">Disulfide bond</keyword>
<keyword evidence="2" id="KW-0964">Secreted</keyword>
<dbReference type="EMBL" id="JBJQND010000005">
    <property type="protein sequence ID" value="KAL3877226.1"/>
    <property type="molecule type" value="Genomic_DNA"/>
</dbReference>
<dbReference type="InterPro" id="IPR019577">
    <property type="entry name" value="SPARC/Testican_Ca-bd-dom"/>
</dbReference>
<dbReference type="InterPro" id="IPR000716">
    <property type="entry name" value="Thyroglobulin_1"/>
</dbReference>
<evidence type="ECO:0000256" key="6">
    <source>
        <dbReference type="PROSITE-ProRule" id="PRU00500"/>
    </source>
</evidence>
<sequence>MKVILCLAILIAFICLIESKKHKKKDELSKDVKKPSAVPFHKGFKYDRRGHRKHIHPKQMKSLSVHDSDWLKDPNLQFSTDCKRVCPKNHICIQSTKTAEEKCVTKQYIKQGRKLFKNFHEKKMMLKQDVTGSHVVHKPEMVKKLDQAEQIKEGYEMLKDFKGEKTFGKGEHPHMGDKHLHPDHKHMDIQHTLEEAEKVQNAYERYHDTYAKMNHGTLHGKNNVDRVEGKKHGYHHKDTVHKNIETIIPVEMTGSIKENKECTPSAMHEIRNRLNGWFVMLHTQKRIQHHLHKGKHPVDMIATVKHHRAPRSATLHEAIETERHGHCKCSKSVMWEFRHLDEDQDNHLSNSELRVIEENHNEACIRPFLDSIDLNKDKKLIKQEWCCALADIVPPCYEKLRNIDVKAGKEWIPHCDSEGYYQREQCDDRNGDCWCVDLNGNEIHSTRKHGNAHCGHFDPLGNKRKP</sequence>
<evidence type="ECO:0000313" key="9">
    <source>
        <dbReference type="EMBL" id="KAL3877226.1"/>
    </source>
</evidence>
<evidence type="ECO:0000256" key="3">
    <source>
        <dbReference type="ARBA" id="ARBA00022729"/>
    </source>
</evidence>
<organism evidence="9 10">
    <name type="scientific">Sinanodonta woodiana</name>
    <name type="common">Chinese pond mussel</name>
    <name type="synonym">Anodonta woodiana</name>
    <dbReference type="NCBI Taxonomy" id="1069815"/>
    <lineage>
        <taxon>Eukaryota</taxon>
        <taxon>Metazoa</taxon>
        <taxon>Spiralia</taxon>
        <taxon>Lophotrochozoa</taxon>
        <taxon>Mollusca</taxon>
        <taxon>Bivalvia</taxon>
        <taxon>Autobranchia</taxon>
        <taxon>Heteroconchia</taxon>
        <taxon>Palaeoheterodonta</taxon>
        <taxon>Unionida</taxon>
        <taxon>Unionoidea</taxon>
        <taxon>Unionidae</taxon>
        <taxon>Unioninae</taxon>
        <taxon>Sinanodonta</taxon>
    </lineage>
</organism>
<keyword evidence="3 7" id="KW-0732">Signal</keyword>
<dbReference type="PANTHER" id="PTHR13866:SF14">
    <property type="entry name" value="BM-40"/>
    <property type="match status" value="1"/>
</dbReference>
<evidence type="ECO:0000259" key="8">
    <source>
        <dbReference type="PROSITE" id="PS51162"/>
    </source>
</evidence>
<evidence type="ECO:0000256" key="1">
    <source>
        <dbReference type="ARBA" id="ARBA00004613"/>
    </source>
</evidence>
<feature type="disulfide bond" evidence="6">
    <location>
        <begin position="396"/>
        <end position="415"/>
    </location>
</feature>
<dbReference type="Pfam" id="PF10591">
    <property type="entry name" value="SPARC_Ca_bdg"/>
    <property type="match status" value="1"/>
</dbReference>
<comment type="caution">
    <text evidence="9">The sequence shown here is derived from an EMBL/GenBank/DDBJ whole genome shotgun (WGS) entry which is preliminary data.</text>
</comment>
<reference evidence="9 10" key="1">
    <citation type="submission" date="2024-11" db="EMBL/GenBank/DDBJ databases">
        <title>Chromosome-level genome assembly of the freshwater bivalve Anodonta woodiana.</title>
        <authorList>
            <person name="Chen X."/>
        </authorList>
    </citation>
    <scope>NUCLEOTIDE SEQUENCE [LARGE SCALE GENOMIC DNA]</scope>
    <source>
        <strain evidence="9">MN2024</strain>
        <tissue evidence="9">Gills</tissue>
    </source>
</reference>
<feature type="signal peptide" evidence="7">
    <location>
        <begin position="1"/>
        <end position="19"/>
    </location>
</feature>
<dbReference type="PANTHER" id="PTHR13866">
    <property type="entry name" value="SPARC OSTEONECTIN"/>
    <property type="match status" value="1"/>
</dbReference>
<dbReference type="InterPro" id="IPR036857">
    <property type="entry name" value="Thyroglobulin_1_sf"/>
</dbReference>
<dbReference type="CDD" id="cd00191">
    <property type="entry name" value="TY"/>
    <property type="match status" value="1"/>
</dbReference>
<dbReference type="Pfam" id="PF00086">
    <property type="entry name" value="Thyroglobulin_1"/>
    <property type="match status" value="1"/>
</dbReference>
<dbReference type="Gene3D" id="1.10.238.10">
    <property type="entry name" value="EF-hand"/>
    <property type="match status" value="1"/>
</dbReference>
<dbReference type="SUPFAM" id="SSF57610">
    <property type="entry name" value="Thyroglobulin type-1 domain"/>
    <property type="match status" value="1"/>
</dbReference>
<gene>
    <name evidence="9" type="ORF">ACJMK2_034962</name>
</gene>
<proteinExistence type="predicted"/>
<dbReference type="Gene3D" id="4.10.800.10">
    <property type="entry name" value="Thyroglobulin type-1"/>
    <property type="match status" value="1"/>
</dbReference>
<keyword evidence="10" id="KW-1185">Reference proteome</keyword>
<keyword evidence="5" id="KW-0325">Glycoprotein</keyword>
<dbReference type="SUPFAM" id="SSF47473">
    <property type="entry name" value="EF-hand"/>
    <property type="match status" value="1"/>
</dbReference>
<evidence type="ECO:0000313" key="10">
    <source>
        <dbReference type="Proteomes" id="UP001634394"/>
    </source>
</evidence>
<feature type="domain" description="Thyroglobulin type-1" evidence="8">
    <location>
        <begin position="393"/>
        <end position="454"/>
    </location>
</feature>
<dbReference type="PROSITE" id="PS51162">
    <property type="entry name" value="THYROGLOBULIN_1_2"/>
    <property type="match status" value="1"/>
</dbReference>
<comment type="subcellular location">
    <subcellularLocation>
        <location evidence="1">Secreted</location>
    </subcellularLocation>
</comment>
<evidence type="ECO:0000256" key="4">
    <source>
        <dbReference type="ARBA" id="ARBA00023157"/>
    </source>
</evidence>
<comment type="caution">
    <text evidence="6">Lacks conserved residue(s) required for the propagation of feature annotation.</text>
</comment>
<feature type="chain" id="PRO_5044888991" description="Thyroglobulin type-1 domain-containing protein" evidence="7">
    <location>
        <begin position="20"/>
        <end position="466"/>
    </location>
</feature>
<feature type="disulfide bond" evidence="6">
    <location>
        <begin position="426"/>
        <end position="433"/>
    </location>
</feature>
<dbReference type="PROSITE" id="PS00484">
    <property type="entry name" value="THYROGLOBULIN_1_1"/>
    <property type="match status" value="1"/>
</dbReference>
<dbReference type="InterPro" id="IPR011992">
    <property type="entry name" value="EF-hand-dom_pair"/>
</dbReference>
<dbReference type="GO" id="GO:0005576">
    <property type="term" value="C:extracellular region"/>
    <property type="evidence" value="ECO:0007669"/>
    <property type="project" value="UniProtKB-SubCell"/>
</dbReference>
<dbReference type="Proteomes" id="UP001634394">
    <property type="component" value="Unassembled WGS sequence"/>
</dbReference>
<dbReference type="SMART" id="SM00211">
    <property type="entry name" value="TY"/>
    <property type="match status" value="1"/>
</dbReference>
<accession>A0ABD3WV22</accession>
<evidence type="ECO:0000256" key="5">
    <source>
        <dbReference type="ARBA" id="ARBA00023180"/>
    </source>
</evidence>
<evidence type="ECO:0000256" key="7">
    <source>
        <dbReference type="SAM" id="SignalP"/>
    </source>
</evidence>
<dbReference type="AlphaFoldDB" id="A0ABD3WV22"/>
<evidence type="ECO:0000256" key="2">
    <source>
        <dbReference type="ARBA" id="ARBA00022525"/>
    </source>
</evidence>
<name>A0ABD3WV22_SINWO</name>
<protein>
    <recommendedName>
        <fullName evidence="8">Thyroglobulin type-1 domain-containing protein</fullName>
    </recommendedName>
</protein>